<dbReference type="AlphaFoldDB" id="A0A4Q1SCN2"/>
<name>A0A4Q1SCN2_9BACT</name>
<keyword evidence="2" id="KW-1185">Reference proteome</keyword>
<reference evidence="1 2" key="1">
    <citation type="journal article" date="2016" name="Int. J. Syst. Evol. Microbiol.">
        <title>Acidipila dinghuensis sp. nov., an acidobacterium isolated from forest soil.</title>
        <authorList>
            <person name="Jiang Y.W."/>
            <person name="Wang J."/>
            <person name="Chen M.H."/>
            <person name="Lv Y.Y."/>
            <person name="Qiu L.H."/>
        </authorList>
    </citation>
    <scope>NUCLEOTIDE SEQUENCE [LARGE SCALE GENOMIC DNA]</scope>
    <source>
        <strain evidence="1 2">DHOF10</strain>
    </source>
</reference>
<dbReference type="OrthoDB" id="106898at2"/>
<dbReference type="EMBL" id="SDMK01000002">
    <property type="protein sequence ID" value="RXS94976.1"/>
    <property type="molecule type" value="Genomic_DNA"/>
</dbReference>
<dbReference type="Proteomes" id="UP000290253">
    <property type="component" value="Unassembled WGS sequence"/>
</dbReference>
<dbReference type="InterPro" id="IPR011048">
    <property type="entry name" value="Haem_d1_sf"/>
</dbReference>
<dbReference type="InterPro" id="IPR015943">
    <property type="entry name" value="WD40/YVTN_repeat-like_dom_sf"/>
</dbReference>
<proteinExistence type="predicted"/>
<comment type="caution">
    <text evidence="1">The sequence shown here is derived from an EMBL/GenBank/DDBJ whole genome shotgun (WGS) entry which is preliminary data.</text>
</comment>
<sequence length="454" mass="47066">MNRVLIAEQNPSALTKGALPFVDAYYDIRHNYNNTVASFSISGYSGSLPQTIQNMPEEQIGAVYGEGDGSFALVSYASEKEASTISIPGGLSSSVFIARDKSFVYAANDTTHVVSVIDVANSKSYTLNLPNVYAVSVNPGGSIALLFVRNATQAASASTAGGTSEANFAVYSVVHLTTTQSQEAINNPNWTYTSGSVSNTAQDCEPQNLPVYCIFPVSTGANATFDNPVKALFSSDGSTVTVLNCGKECGGTTSSITTIPLTSSELNTGVTGGEGIALTATATTAIPGGVTNGLYSGNTLYLAGQEEQSDGLFAGNLTVFDTTTSSITGTYSISDGTHNRMVLGDEDTLWIGSSGCIAGERYKQVEAGSSAAYGCLTMFNTSTNAVTLDSYKGDATGIAPVTGLDKVYTAEGGQVYIYNTADMSERNNANVTVSGTAADVAYMDASSDADNTIY</sequence>
<organism evidence="1 2">
    <name type="scientific">Silvibacterium dinghuense</name>
    <dbReference type="NCBI Taxonomy" id="1560006"/>
    <lineage>
        <taxon>Bacteria</taxon>
        <taxon>Pseudomonadati</taxon>
        <taxon>Acidobacteriota</taxon>
        <taxon>Terriglobia</taxon>
        <taxon>Terriglobales</taxon>
        <taxon>Acidobacteriaceae</taxon>
        <taxon>Silvibacterium</taxon>
    </lineage>
</organism>
<evidence type="ECO:0000313" key="1">
    <source>
        <dbReference type="EMBL" id="RXS94976.1"/>
    </source>
</evidence>
<gene>
    <name evidence="1" type="ORF">ESZ00_10100</name>
</gene>
<protein>
    <submittedName>
        <fullName evidence="1">Uncharacterized protein</fullName>
    </submittedName>
</protein>
<evidence type="ECO:0000313" key="2">
    <source>
        <dbReference type="Proteomes" id="UP000290253"/>
    </source>
</evidence>
<dbReference type="Gene3D" id="2.130.10.10">
    <property type="entry name" value="YVTN repeat-like/Quinoprotein amine dehydrogenase"/>
    <property type="match status" value="1"/>
</dbReference>
<dbReference type="SUPFAM" id="SSF51004">
    <property type="entry name" value="C-terminal (heme d1) domain of cytochrome cd1-nitrite reductase"/>
    <property type="match status" value="1"/>
</dbReference>
<accession>A0A4Q1SCN2</accession>
<dbReference type="RefSeq" id="WP_129208145.1">
    <property type="nucleotide sequence ID" value="NZ_BMGU01000003.1"/>
</dbReference>